<evidence type="ECO:0000313" key="6">
    <source>
        <dbReference type="EMBL" id="CDQ09068.1"/>
    </source>
</evidence>
<dbReference type="InterPro" id="IPR036388">
    <property type="entry name" value="WH-like_DNA-bd_sf"/>
</dbReference>
<comment type="similarity">
    <text evidence="1">Belongs to the LysR transcriptional regulatory family.</text>
</comment>
<dbReference type="RefSeq" id="WP_081919238.1">
    <property type="nucleotide sequence ID" value="NZ_CCCS020000008.1"/>
</dbReference>
<evidence type="ECO:0000256" key="4">
    <source>
        <dbReference type="ARBA" id="ARBA00023163"/>
    </source>
</evidence>
<organism evidence="6">
    <name type="scientific">Acidithiobacillus ferrivorans</name>
    <dbReference type="NCBI Taxonomy" id="160808"/>
    <lineage>
        <taxon>Bacteria</taxon>
        <taxon>Pseudomonadati</taxon>
        <taxon>Pseudomonadota</taxon>
        <taxon>Acidithiobacillia</taxon>
        <taxon>Acidithiobacillales</taxon>
        <taxon>Acidithiobacillaceae</taxon>
        <taxon>Acidithiobacillus</taxon>
    </lineage>
</organism>
<dbReference type="AlphaFoldDB" id="A0A060UQK4"/>
<dbReference type="GO" id="GO:0003700">
    <property type="term" value="F:DNA-binding transcription factor activity"/>
    <property type="evidence" value="ECO:0007669"/>
    <property type="project" value="InterPro"/>
</dbReference>
<dbReference type="InterPro" id="IPR000847">
    <property type="entry name" value="LysR_HTH_N"/>
</dbReference>
<dbReference type="EMBL" id="LT841305">
    <property type="protein sequence ID" value="SMH66600.1"/>
    <property type="molecule type" value="Genomic_DNA"/>
</dbReference>
<evidence type="ECO:0000313" key="7">
    <source>
        <dbReference type="EMBL" id="SMH66600.1"/>
    </source>
</evidence>
<reference evidence="7 8" key="3">
    <citation type="submission" date="2017-03" db="EMBL/GenBank/DDBJ databases">
        <authorList>
            <person name="Regsiter A."/>
            <person name="William W."/>
        </authorList>
    </citation>
    <scope>NUCLEOTIDE SEQUENCE [LARGE SCALE GENOMIC DNA]</scope>
    <source>
        <strain evidence="7">PRJEB5721</strain>
    </source>
</reference>
<dbReference type="InterPro" id="IPR005119">
    <property type="entry name" value="LysR_subst-bd"/>
</dbReference>
<dbReference type="GO" id="GO:0000976">
    <property type="term" value="F:transcription cis-regulatory region binding"/>
    <property type="evidence" value="ECO:0007669"/>
    <property type="project" value="TreeGrafter"/>
</dbReference>
<evidence type="ECO:0000259" key="5">
    <source>
        <dbReference type="PROSITE" id="PS50931"/>
    </source>
</evidence>
<dbReference type="Pfam" id="PF00126">
    <property type="entry name" value="HTH_1"/>
    <property type="match status" value="1"/>
</dbReference>
<dbReference type="PANTHER" id="PTHR30126:SF94">
    <property type="entry name" value="LYSR FAMILY TRANSCRIPTIONAL REGULATOR"/>
    <property type="match status" value="1"/>
</dbReference>
<keyword evidence="3" id="KW-0238">DNA-binding</keyword>
<dbReference type="EMBL" id="CCCS020000008">
    <property type="protein sequence ID" value="CDQ09068.1"/>
    <property type="molecule type" value="Genomic_DNA"/>
</dbReference>
<dbReference type="SUPFAM" id="SSF53850">
    <property type="entry name" value="Periplasmic binding protein-like II"/>
    <property type="match status" value="1"/>
</dbReference>
<dbReference type="PROSITE" id="PS50931">
    <property type="entry name" value="HTH_LYSR"/>
    <property type="match status" value="1"/>
</dbReference>
<keyword evidence="8" id="KW-1185">Reference proteome</keyword>
<evidence type="ECO:0000256" key="1">
    <source>
        <dbReference type="ARBA" id="ARBA00009437"/>
    </source>
</evidence>
<dbReference type="Proteomes" id="UP000193925">
    <property type="component" value="Chromosome AFERRI"/>
</dbReference>
<gene>
    <name evidence="6" type="ORF">AFERRI_160013</name>
    <name evidence="7" type="ORF">AFERRI_30332</name>
</gene>
<proteinExistence type="inferred from homology"/>
<dbReference type="Pfam" id="PF03466">
    <property type="entry name" value="LysR_substrate"/>
    <property type="match status" value="1"/>
</dbReference>
<dbReference type="CDD" id="cd05466">
    <property type="entry name" value="PBP2_LTTR_substrate"/>
    <property type="match status" value="1"/>
</dbReference>
<keyword evidence="4" id="KW-0804">Transcription</keyword>
<feature type="domain" description="HTH lysR-type" evidence="5">
    <location>
        <begin position="3"/>
        <end position="60"/>
    </location>
</feature>
<evidence type="ECO:0000256" key="3">
    <source>
        <dbReference type="ARBA" id="ARBA00023125"/>
    </source>
</evidence>
<reference evidence="6" key="2">
    <citation type="submission" date="2014-07" db="EMBL/GenBank/DDBJ databases">
        <title>Initial genome analysis of the psychrotolerant acidophile Acidithiobacillus ferrivorans CF27: insights into iron and sulfur oxidation pathways and into biofilm formation.</title>
        <authorList>
            <person name="Talla E."/>
            <person name="Hedrich S."/>
            <person name="Mangenot S."/>
            <person name="Ji B."/>
            <person name="Johnson D.B."/>
            <person name="Barbe V."/>
            <person name="Bonnefoy V."/>
        </authorList>
    </citation>
    <scope>NUCLEOTIDE SEQUENCE [LARGE SCALE GENOMIC DNA]</scope>
    <source>
        <strain evidence="6">CF27</strain>
    </source>
</reference>
<protein>
    <submittedName>
        <fullName evidence="6">Transcriptional regulator, LysR family</fullName>
    </submittedName>
</protein>
<keyword evidence="2" id="KW-0805">Transcription regulation</keyword>
<dbReference type="Gene3D" id="3.40.190.290">
    <property type="match status" value="1"/>
</dbReference>
<reference evidence="6" key="1">
    <citation type="submission" date="2014-03" db="EMBL/GenBank/DDBJ databases">
        <authorList>
            <person name="Genoscope - CEA"/>
        </authorList>
    </citation>
    <scope>NUCLEOTIDE SEQUENCE [LARGE SCALE GENOMIC DNA]</scope>
    <source>
        <strain evidence="6">CF27</strain>
    </source>
</reference>
<dbReference type="SUPFAM" id="SSF46785">
    <property type="entry name" value="Winged helix' DNA-binding domain"/>
    <property type="match status" value="1"/>
</dbReference>
<sequence length="307" mass="34243">MTIDAEQLLTLLAVAENGSVSEAALRLGRGQPAISERLHKLTREIGEPLYVREGGGIQLTPAGQALIPDIRQLRAKLQDIENLLMRQKSLQVGELRIASTSLIANYLLPQYLQSFQKQNPGVNLFIKSGVAYWEHINLSELDVFFFEGEMDIPHLPDSYEIQPWLTGEIIAVMPKTHPLASASALSLKDVQPFPVVWREPSSGVRRILEKAFRKKDILPAHFIEVADVESVGAMVKAGLGIGFMTRTVFEQRPDWDLISQPITSSQLIWQSYIAIPNPARRSRTLSVFLDIVDSSMLMGRVFSESAL</sequence>
<evidence type="ECO:0000313" key="8">
    <source>
        <dbReference type="Proteomes" id="UP000193925"/>
    </source>
</evidence>
<dbReference type="InterPro" id="IPR036390">
    <property type="entry name" value="WH_DNA-bd_sf"/>
</dbReference>
<dbReference type="PANTHER" id="PTHR30126">
    <property type="entry name" value="HTH-TYPE TRANSCRIPTIONAL REGULATOR"/>
    <property type="match status" value="1"/>
</dbReference>
<evidence type="ECO:0000256" key="2">
    <source>
        <dbReference type="ARBA" id="ARBA00023015"/>
    </source>
</evidence>
<accession>A0A060UQK4</accession>
<dbReference type="Gene3D" id="1.10.10.10">
    <property type="entry name" value="Winged helix-like DNA-binding domain superfamily/Winged helix DNA-binding domain"/>
    <property type="match status" value="1"/>
</dbReference>
<name>A0A060UQK4_9PROT</name>